<protein>
    <submittedName>
        <fullName evidence="1">ABC transporter substrate-binding protein</fullName>
    </submittedName>
</protein>
<accession>A0ABY1YAS4</accession>
<reference evidence="1 2" key="1">
    <citation type="submission" date="2019-02" db="EMBL/GenBank/DDBJ databases">
        <title>Current taxonomic status of genus Agrobacterium and description of Agrobacterium cavarae sp. nov. isolated from maize roots.</title>
        <authorList>
            <person name="Flores-Felix J.D."/>
            <person name="Menendez E."/>
            <person name="Ramirez-Bahena M.H."/>
            <person name="Garcia-Fraile P."/>
            <person name="Velazquez E."/>
        </authorList>
    </citation>
    <scope>NUCLEOTIDE SEQUENCE [LARGE SCALE GENOMIC DNA]</scope>
    <source>
        <strain evidence="1 2">RZME10</strain>
    </source>
</reference>
<gene>
    <name evidence="1" type="ORF">EYC79_08385</name>
</gene>
<dbReference type="PANTHER" id="PTHR30024:SF2">
    <property type="entry name" value="ABC TRANSPORTER SUBSTRATE-BINDING PROTEIN"/>
    <property type="match status" value="1"/>
</dbReference>
<sequence length="357" mass="38101">MIVVNPPRAHFRQAKLVEEFMTNFTRRQSLAFAGIGLLAASGAPLVARSQEKKTIKVATQYGTSHLATTVAEKLSLFQKHAESNGLAGTEFQIQRVSGSSVINDGIFSGSLDIGAYGSTALIAAWAKTRGSYDLKGIAACNEAVLTLYTNDPSIKSIKDIKPTDRIAVTGTTSPQAIMLQMAAEKEFGKGEAKRFDKQMVQLPHPDATTALISGNGVTLYFASPPFISTLEASKKCFKVTDGRDIIGGPYSGALYASTQKFAEANPKVLAAFVGALKEAMDLIQKDPGKAGEIYRAAEKTSLSAVQVEDAIRGQVFTIEPRGMQTFANFLAGTGAIKQAPASWRDMFFEPVSQGDGS</sequence>
<comment type="caution">
    <text evidence="1">The sequence shown here is derived from an EMBL/GenBank/DDBJ whole genome shotgun (WGS) entry which is preliminary data.</text>
</comment>
<evidence type="ECO:0000313" key="1">
    <source>
        <dbReference type="EMBL" id="TBN14090.1"/>
    </source>
</evidence>
<keyword evidence="2" id="KW-1185">Reference proteome</keyword>
<name>A0ABY1YAS4_9HYPH</name>
<proteinExistence type="predicted"/>
<dbReference type="Proteomes" id="UP000294239">
    <property type="component" value="Unassembled WGS sequence"/>
</dbReference>
<evidence type="ECO:0000313" key="2">
    <source>
        <dbReference type="Proteomes" id="UP000294239"/>
    </source>
</evidence>
<dbReference type="SUPFAM" id="SSF53850">
    <property type="entry name" value="Periplasmic binding protein-like II"/>
    <property type="match status" value="1"/>
</dbReference>
<dbReference type="EMBL" id="SISF01000027">
    <property type="protein sequence ID" value="TBN14090.1"/>
    <property type="molecule type" value="Genomic_DNA"/>
</dbReference>
<dbReference type="Gene3D" id="3.40.190.10">
    <property type="entry name" value="Periplasmic binding protein-like II"/>
    <property type="match status" value="2"/>
</dbReference>
<dbReference type="Pfam" id="PF13379">
    <property type="entry name" value="NMT1_2"/>
    <property type="match status" value="1"/>
</dbReference>
<organism evidence="1 2">
    <name type="scientific">Agrobacterium cavarae</name>
    <dbReference type="NCBI Taxonomy" id="2528239"/>
    <lineage>
        <taxon>Bacteria</taxon>
        <taxon>Pseudomonadati</taxon>
        <taxon>Pseudomonadota</taxon>
        <taxon>Alphaproteobacteria</taxon>
        <taxon>Hyphomicrobiales</taxon>
        <taxon>Rhizobiaceae</taxon>
        <taxon>Rhizobium/Agrobacterium group</taxon>
        <taxon>Agrobacterium</taxon>
    </lineage>
</organism>
<dbReference type="PANTHER" id="PTHR30024">
    <property type="entry name" value="ALIPHATIC SULFONATES-BINDING PROTEIN-RELATED"/>
    <property type="match status" value="1"/>
</dbReference>